<dbReference type="InterPro" id="IPR005821">
    <property type="entry name" value="Ion_trans_dom"/>
</dbReference>
<dbReference type="PANTHER" id="PTHR10037:SF62">
    <property type="entry name" value="SODIUM CHANNEL PROTEIN 60E"/>
    <property type="match status" value="1"/>
</dbReference>
<keyword evidence="3 6" id="KW-1133">Transmembrane helix</keyword>
<dbReference type="GO" id="GO:0005248">
    <property type="term" value="F:voltage-gated sodium channel activity"/>
    <property type="evidence" value="ECO:0007669"/>
    <property type="project" value="TreeGrafter"/>
</dbReference>
<evidence type="ECO:0000256" key="1">
    <source>
        <dbReference type="ARBA" id="ARBA00004141"/>
    </source>
</evidence>
<evidence type="ECO:0000313" key="8">
    <source>
        <dbReference type="EMBL" id="OLP94117.1"/>
    </source>
</evidence>
<protein>
    <recommendedName>
        <fullName evidence="7">Ion transport domain-containing protein</fullName>
    </recommendedName>
</protein>
<feature type="transmembrane region" description="Helical" evidence="6">
    <location>
        <begin position="141"/>
        <end position="159"/>
    </location>
</feature>
<evidence type="ECO:0000313" key="9">
    <source>
        <dbReference type="Proteomes" id="UP000186817"/>
    </source>
</evidence>
<evidence type="ECO:0000256" key="3">
    <source>
        <dbReference type="ARBA" id="ARBA00022989"/>
    </source>
</evidence>
<dbReference type="OrthoDB" id="431783at2759"/>
<dbReference type="PANTHER" id="PTHR10037">
    <property type="entry name" value="VOLTAGE-GATED CATION CHANNEL CALCIUM AND SODIUM"/>
    <property type="match status" value="1"/>
</dbReference>
<dbReference type="Pfam" id="PF00520">
    <property type="entry name" value="Ion_trans"/>
    <property type="match status" value="1"/>
</dbReference>
<evidence type="ECO:0000256" key="5">
    <source>
        <dbReference type="SAM" id="MobiDB-lite"/>
    </source>
</evidence>
<evidence type="ECO:0000256" key="2">
    <source>
        <dbReference type="ARBA" id="ARBA00022692"/>
    </source>
</evidence>
<feature type="transmembrane region" description="Helical" evidence="6">
    <location>
        <begin position="175"/>
        <end position="196"/>
    </location>
</feature>
<evidence type="ECO:0000256" key="6">
    <source>
        <dbReference type="SAM" id="Phobius"/>
    </source>
</evidence>
<feature type="transmembrane region" description="Helical" evidence="6">
    <location>
        <begin position="287"/>
        <end position="306"/>
    </location>
</feature>
<keyword evidence="2 6" id="KW-0812">Transmembrane</keyword>
<gene>
    <name evidence="8" type="ORF">AK812_SmicGene23872</name>
</gene>
<dbReference type="AlphaFoldDB" id="A0A1Q9DFZ4"/>
<dbReference type="GO" id="GO:0001518">
    <property type="term" value="C:voltage-gated sodium channel complex"/>
    <property type="evidence" value="ECO:0007669"/>
    <property type="project" value="TreeGrafter"/>
</dbReference>
<name>A0A1Q9DFZ4_SYMMI</name>
<reference evidence="8 9" key="1">
    <citation type="submission" date="2016-02" db="EMBL/GenBank/DDBJ databases">
        <title>Genome analysis of coral dinoflagellate symbionts highlights evolutionary adaptations to a symbiotic lifestyle.</title>
        <authorList>
            <person name="Aranda M."/>
            <person name="Li Y."/>
            <person name="Liew Y.J."/>
            <person name="Baumgarten S."/>
            <person name="Simakov O."/>
            <person name="Wilson M."/>
            <person name="Piel J."/>
            <person name="Ashoor H."/>
            <person name="Bougouffa S."/>
            <person name="Bajic V.B."/>
            <person name="Ryu T."/>
            <person name="Ravasi T."/>
            <person name="Bayer T."/>
            <person name="Micklem G."/>
            <person name="Kim H."/>
            <person name="Bhak J."/>
            <person name="Lajeunesse T.C."/>
            <person name="Voolstra C.R."/>
        </authorList>
    </citation>
    <scope>NUCLEOTIDE SEQUENCE [LARGE SCALE GENOMIC DNA]</scope>
    <source>
        <strain evidence="8 9">CCMP2467</strain>
    </source>
</reference>
<accession>A0A1Q9DFZ4</accession>
<sequence>MPRRANHVGTVGKSDELRWQSSFAFSDLWTRNCTATLEDGKKGRGVAAAAQAVQSTASTMLPSSEEDTGARAPATTAGDSSQSNQHPLEMKSRRSALWLPTVSDMKSIIREELENREAVEEASQDRYKDTGMCQCIARSNLFEHLTTSMIVIYSVWLAVDIDYNPHVVNTDTSSVFFWVEQFFCCFFVLEVSIRFLAFSSMWKWTRDFWFLFDLFLVMSMAIQVWLLPLLDLLLQSNHVGTIFADTGIIRVARLLRLSRLLRMSQLLHLFPEVLILVKAIAAALRSVVFTLALLLMILYIFAIAFTQLTRGTQCARQYFSSVPASMQTLFISGALLDEVGTLMNDLLAENLYISLTLMYTFVIMSAITVMNMLIGVMCEVISAVASAEKEAIQVQWLRKVLERVAGGPDKRINQQKFFEILRDEGAANAMKGIGIDLISLVDFADLIFEESGDSTDTDAEAPDATEISFDEFLKHVLQLRGSNTATVKDMVDLRWWLSQSLHGKLQATVERTLAKGPAIPEEDKVALRLSSYVATHRDAIYHMDLGAAPVMALQHPQFQQAISKMRNLQDVVFPNHGWTSAAARSEFLSALPAASTAWGRNKVAGRS</sequence>
<feature type="transmembrane region" description="Helical" evidence="6">
    <location>
        <begin position="208"/>
        <end position="226"/>
    </location>
</feature>
<feature type="transmembrane region" description="Helical" evidence="6">
    <location>
        <begin position="318"/>
        <end position="336"/>
    </location>
</feature>
<dbReference type="InterPro" id="IPR027359">
    <property type="entry name" value="Volt_channel_dom_sf"/>
</dbReference>
<dbReference type="EMBL" id="LSRX01000555">
    <property type="protein sequence ID" value="OLP94117.1"/>
    <property type="molecule type" value="Genomic_DNA"/>
</dbReference>
<comment type="subcellular location">
    <subcellularLocation>
        <location evidence="1">Membrane</location>
        <topology evidence="1">Multi-pass membrane protein</topology>
    </subcellularLocation>
</comment>
<evidence type="ECO:0000256" key="4">
    <source>
        <dbReference type="ARBA" id="ARBA00023136"/>
    </source>
</evidence>
<feature type="region of interest" description="Disordered" evidence="5">
    <location>
        <begin position="56"/>
        <end position="89"/>
    </location>
</feature>
<dbReference type="SUPFAM" id="SSF81324">
    <property type="entry name" value="Voltage-gated potassium channels"/>
    <property type="match status" value="1"/>
</dbReference>
<proteinExistence type="predicted"/>
<feature type="transmembrane region" description="Helical" evidence="6">
    <location>
        <begin position="351"/>
        <end position="374"/>
    </location>
</feature>
<feature type="compositionally biased region" description="Polar residues" evidence="5">
    <location>
        <begin position="77"/>
        <end position="86"/>
    </location>
</feature>
<dbReference type="InterPro" id="IPR043203">
    <property type="entry name" value="VGCC_Ca_Na"/>
</dbReference>
<comment type="caution">
    <text evidence="8">The sequence shown here is derived from an EMBL/GenBank/DDBJ whole genome shotgun (WGS) entry which is preliminary data.</text>
</comment>
<organism evidence="8 9">
    <name type="scientific">Symbiodinium microadriaticum</name>
    <name type="common">Dinoflagellate</name>
    <name type="synonym">Zooxanthella microadriatica</name>
    <dbReference type="NCBI Taxonomy" id="2951"/>
    <lineage>
        <taxon>Eukaryota</taxon>
        <taxon>Sar</taxon>
        <taxon>Alveolata</taxon>
        <taxon>Dinophyceae</taxon>
        <taxon>Suessiales</taxon>
        <taxon>Symbiodiniaceae</taxon>
        <taxon>Symbiodinium</taxon>
    </lineage>
</organism>
<dbReference type="Gene3D" id="1.10.287.70">
    <property type="match status" value="1"/>
</dbReference>
<evidence type="ECO:0000259" key="7">
    <source>
        <dbReference type="Pfam" id="PF00520"/>
    </source>
</evidence>
<dbReference type="Gene3D" id="1.20.120.350">
    <property type="entry name" value="Voltage-gated potassium channels. Chain C"/>
    <property type="match status" value="1"/>
</dbReference>
<dbReference type="Proteomes" id="UP000186817">
    <property type="component" value="Unassembled WGS sequence"/>
</dbReference>
<keyword evidence="9" id="KW-1185">Reference proteome</keyword>
<feature type="domain" description="Ion transport" evidence="7">
    <location>
        <begin position="140"/>
        <end position="386"/>
    </location>
</feature>
<keyword evidence="4 6" id="KW-0472">Membrane</keyword>